<dbReference type="OrthoDB" id="5986221at2759"/>
<evidence type="ECO:0000313" key="2">
    <source>
        <dbReference type="EMBL" id="PFX21239.1"/>
    </source>
</evidence>
<dbReference type="EMBL" id="LSMT01000285">
    <property type="protein sequence ID" value="PFX21239.1"/>
    <property type="molecule type" value="Genomic_DNA"/>
</dbReference>
<comment type="caution">
    <text evidence="2">The sequence shown here is derived from an EMBL/GenBank/DDBJ whole genome shotgun (WGS) entry which is preliminary data.</text>
</comment>
<gene>
    <name evidence="2" type="ORF">AWC38_SpisGene14292</name>
</gene>
<organism evidence="2 3">
    <name type="scientific">Stylophora pistillata</name>
    <name type="common">Smooth cauliflower coral</name>
    <dbReference type="NCBI Taxonomy" id="50429"/>
    <lineage>
        <taxon>Eukaryota</taxon>
        <taxon>Metazoa</taxon>
        <taxon>Cnidaria</taxon>
        <taxon>Anthozoa</taxon>
        <taxon>Hexacorallia</taxon>
        <taxon>Scleractinia</taxon>
        <taxon>Astrocoeniina</taxon>
        <taxon>Pocilloporidae</taxon>
        <taxon>Stylophora</taxon>
    </lineage>
</organism>
<name>A0A2B4RWP4_STYPI</name>
<sequence>MCALLQVTILLTGKADNSVMDLLTTLAEMMGILYAKEDTRCPKQILRLANLSFKHALAMRAILTPPKTMTIRKLYGIYYHSAVDHASVICRLVCLSSINAELFERFFDRIVDITRKTWSKHADDLVPNAFLHIMGEDITAEENTVSIQEREITKLAKKLPARANTTVSKDLLTKKARLWQAQLEVIGDFQLPGPGVWWHWKDDGSVEFHYGPSEATHHPEGPRVFHFRSSSVKAIQTSLETAWKQCSEKLEELPLYQLRSKSGQLVYNKLHHNDDSPSAAEECQPAETDPSTKPQGILHSSYYSNQ</sequence>
<reference evidence="3" key="1">
    <citation type="journal article" date="2017" name="bioRxiv">
        <title>Comparative analysis of the genomes of Stylophora pistillata and Acropora digitifera provides evidence for extensive differences between species of corals.</title>
        <authorList>
            <person name="Voolstra C.R."/>
            <person name="Li Y."/>
            <person name="Liew Y.J."/>
            <person name="Baumgarten S."/>
            <person name="Zoccola D."/>
            <person name="Flot J.-F."/>
            <person name="Tambutte S."/>
            <person name="Allemand D."/>
            <person name="Aranda M."/>
        </authorList>
    </citation>
    <scope>NUCLEOTIDE SEQUENCE [LARGE SCALE GENOMIC DNA]</scope>
</reference>
<evidence type="ECO:0000313" key="3">
    <source>
        <dbReference type="Proteomes" id="UP000225706"/>
    </source>
</evidence>
<dbReference type="Proteomes" id="UP000225706">
    <property type="component" value="Unassembled WGS sequence"/>
</dbReference>
<feature type="region of interest" description="Disordered" evidence="1">
    <location>
        <begin position="270"/>
        <end position="306"/>
    </location>
</feature>
<proteinExistence type="predicted"/>
<protein>
    <submittedName>
        <fullName evidence="2">Uncharacterized protein</fullName>
    </submittedName>
</protein>
<keyword evidence="3" id="KW-1185">Reference proteome</keyword>
<evidence type="ECO:0000256" key="1">
    <source>
        <dbReference type="SAM" id="MobiDB-lite"/>
    </source>
</evidence>
<accession>A0A2B4RWP4</accession>
<dbReference type="AlphaFoldDB" id="A0A2B4RWP4"/>